<dbReference type="InterPro" id="IPR026341">
    <property type="entry name" value="T9SS_type_B"/>
</dbReference>
<dbReference type="RefSeq" id="WP_386807218.1">
    <property type="nucleotide sequence ID" value="NZ_JBHTMV010000002.1"/>
</dbReference>
<reference evidence="3" key="1">
    <citation type="journal article" date="2019" name="Int. J. Syst. Evol. Microbiol.">
        <title>The Global Catalogue of Microorganisms (GCM) 10K type strain sequencing project: providing services to taxonomists for standard genome sequencing and annotation.</title>
        <authorList>
            <consortium name="The Broad Institute Genomics Platform"/>
            <consortium name="The Broad Institute Genome Sequencing Center for Infectious Disease"/>
            <person name="Wu L."/>
            <person name="Ma J."/>
        </authorList>
    </citation>
    <scope>NUCLEOTIDE SEQUENCE [LARGE SCALE GENOMIC DNA]</scope>
    <source>
        <strain evidence="3">CCUG 62221</strain>
    </source>
</reference>
<proteinExistence type="predicted"/>
<dbReference type="Proteomes" id="UP001597241">
    <property type="component" value="Unassembled WGS sequence"/>
</dbReference>
<evidence type="ECO:0000313" key="2">
    <source>
        <dbReference type="EMBL" id="MFD1292557.1"/>
    </source>
</evidence>
<evidence type="ECO:0000259" key="1">
    <source>
        <dbReference type="PROSITE" id="PS50093"/>
    </source>
</evidence>
<keyword evidence="3" id="KW-1185">Reference proteome</keyword>
<dbReference type="CDD" id="cd00146">
    <property type="entry name" value="PKD"/>
    <property type="match status" value="1"/>
</dbReference>
<evidence type="ECO:0000313" key="3">
    <source>
        <dbReference type="Proteomes" id="UP001597241"/>
    </source>
</evidence>
<dbReference type="InterPro" id="IPR035986">
    <property type="entry name" value="PKD_dom_sf"/>
</dbReference>
<organism evidence="2 3">
    <name type="scientific">Lutibacter holmesii</name>
    <dbReference type="NCBI Taxonomy" id="1137985"/>
    <lineage>
        <taxon>Bacteria</taxon>
        <taxon>Pseudomonadati</taxon>
        <taxon>Bacteroidota</taxon>
        <taxon>Flavobacteriia</taxon>
        <taxon>Flavobacteriales</taxon>
        <taxon>Flavobacteriaceae</taxon>
        <taxon>Lutibacter</taxon>
    </lineage>
</organism>
<sequence>MSVSYGQREAGIWYFGHEAGLDFNSGSPVALTNGKMKTDEGCASISDREGNLLFYTDGKTVWNAKHQIMDGGTGLKGHFSSTQSAIIVPNPINPNIYYIFTVDEPNSNPKVFAEDGTNDGLNYTEVNMSLNGGLGAINATKKNIHLVTYNKNNSEASFYKCSEKITAIQHADGNSFWVITHFINNFYAFKVTGAGVEETPQISNTATEAPLGGYKLNALGYLKSSPNGKKIAIVHNATRKINEDPKENRPILNTGKVLLYDFNSATGAISNPTSVLSGANPYGLAFSARSKRMYVSSNIYNSNDIIEGSNLYQFDLESSSIAKSKTLIKQNNYIAGALQLAIDEKIYRAGYPAVFGGGESESLSVINSPEKLGTACNFKENVFDLAGKKAVKGLPPFIQSLFLFSFKYEFTCLGDATHFYISSFETIDSVLWDFGDGTTSTEIDTYHTYKNIGTHTVTLTKTVNGEVKEPITKEIIISNKPTVLASTYQIMQCDSYDSNPNDELGTFNLETSINALTLNKPNDFNVFFYENDTAAEADIYNENPLPIVYTNTTPNQLITAKISYKNASCYSLAKVELIANPSLLLPANNLIGCDIGEGFAEFNFTTKKDDIISNLNLPTTIDIFFYASEEDVFTDNKLPNTYISEEKTIYFRAVNNGVCYGSGNFNLNINYFPPLELNEELLICENHFPVEISATIPLNLQSKYSYVWSNGETTPSISIVNEQNISVTITDKISHCEKTKQYKIVKVTPPNIESVEILNDDVSATIRTRNNFENEYSLDNEGLFQPEPIFNSLTPGIHTVFARNMFNCGISSHEFYVLGFPKFFTPNNDGFNDTWNILGVNSNFYQSGITTIFDRFGKFITQISLNEKGWNGNFNGEMLPASDYWFKAELVDNTGKTTTKKGHFSLIR</sequence>
<dbReference type="Gene3D" id="2.60.40.10">
    <property type="entry name" value="Immunoglobulins"/>
    <property type="match status" value="1"/>
</dbReference>
<dbReference type="NCBIfam" id="TIGR04131">
    <property type="entry name" value="Bac_Flav_CTERM"/>
    <property type="match status" value="1"/>
</dbReference>
<dbReference type="InterPro" id="IPR013783">
    <property type="entry name" value="Ig-like_fold"/>
</dbReference>
<dbReference type="Pfam" id="PF18911">
    <property type="entry name" value="PKD_4"/>
    <property type="match status" value="1"/>
</dbReference>
<comment type="caution">
    <text evidence="2">The sequence shown here is derived from an EMBL/GenBank/DDBJ whole genome shotgun (WGS) entry which is preliminary data.</text>
</comment>
<protein>
    <submittedName>
        <fullName evidence="2">T9SS type B sorting domain-containing protein</fullName>
    </submittedName>
</protein>
<dbReference type="EMBL" id="JBHTMV010000002">
    <property type="protein sequence ID" value="MFD1292557.1"/>
    <property type="molecule type" value="Genomic_DNA"/>
</dbReference>
<dbReference type="PROSITE" id="PS50093">
    <property type="entry name" value="PKD"/>
    <property type="match status" value="1"/>
</dbReference>
<dbReference type="SUPFAM" id="SSF75011">
    <property type="entry name" value="3-carboxy-cis,cis-mucoante lactonizing enzyme"/>
    <property type="match status" value="1"/>
</dbReference>
<dbReference type="Pfam" id="PF13585">
    <property type="entry name" value="CHU_C"/>
    <property type="match status" value="1"/>
</dbReference>
<feature type="domain" description="PKD" evidence="1">
    <location>
        <begin position="432"/>
        <end position="462"/>
    </location>
</feature>
<gene>
    <name evidence="2" type="ORF">ACFQ5N_01805</name>
</gene>
<dbReference type="InterPro" id="IPR000601">
    <property type="entry name" value="PKD_dom"/>
</dbReference>
<dbReference type="SUPFAM" id="SSF49299">
    <property type="entry name" value="PKD domain"/>
    <property type="match status" value="1"/>
</dbReference>
<accession>A0ABW3WL06</accession>
<name>A0ABW3WL06_9FLAO</name>